<comment type="similarity">
    <text evidence="1">Belongs to the CFA/CMAS family.</text>
</comment>
<keyword evidence="2 7" id="KW-0489">Methyltransferase</keyword>
<dbReference type="Proteomes" id="UP000183810">
    <property type="component" value="Chromosome"/>
</dbReference>
<dbReference type="InterPro" id="IPR050723">
    <property type="entry name" value="CFA/CMAS"/>
</dbReference>
<dbReference type="Gene3D" id="3.40.50.150">
    <property type="entry name" value="Vaccinia Virus protein VP39"/>
    <property type="match status" value="1"/>
</dbReference>
<evidence type="ECO:0000256" key="6">
    <source>
        <dbReference type="SAM" id="MobiDB-lite"/>
    </source>
</evidence>
<dbReference type="GO" id="GO:0032259">
    <property type="term" value="P:methylation"/>
    <property type="evidence" value="ECO:0007669"/>
    <property type="project" value="UniProtKB-KW"/>
</dbReference>
<feature type="region of interest" description="Disordered" evidence="6">
    <location>
        <begin position="112"/>
        <end position="140"/>
    </location>
</feature>
<dbReference type="OrthoDB" id="9782855at2"/>
<sequence>MGDETTIAAVFEPLIRAALGPASSVRFEFWDGSAIEPGGTCTGTMRVRSQDALSHLVWAPGELGLARAFVSGTVDLDGDIFAILRSLQSTASDDARLGLGAAWKAIGAARELGALTRRPPPPPEEARPRRGRRHSRGRDAAAISHHYDVGNDFYRLVLGPSMTYSCARFVGPDDDGHGGADGTVTLADAQAAKHDLVCRKLGLAERPGMRLLDVGCGWGSMAMHAASVYDARVVGVTISGAQAQLARRRVDEAGLGAKVEIRLSDYRELGGEEFDAISSIGMFEHVGTKRAAEYFDTLRALLPPGGRLLNHAISSPGGSTMTGRSFIGRYVFPDGELIDVGEVVLAMQRAGFEVRDVEALREHYALTLRRWVANLEGDWDRAVALSSAGRARIWRLYMAASALGFEDGGLGIHQVLGVVPDARGWVGMPGTRRVWG</sequence>
<dbReference type="InterPro" id="IPR029063">
    <property type="entry name" value="SAM-dependent_MTases_sf"/>
</dbReference>
<name>A0A1J0VT75_9NOCA</name>
<dbReference type="GO" id="GO:0008610">
    <property type="term" value="P:lipid biosynthetic process"/>
    <property type="evidence" value="ECO:0007669"/>
    <property type="project" value="InterPro"/>
</dbReference>
<dbReference type="PANTHER" id="PTHR43667">
    <property type="entry name" value="CYCLOPROPANE-FATTY-ACYL-PHOSPHOLIPID SYNTHASE"/>
    <property type="match status" value="1"/>
</dbReference>
<dbReference type="RefSeq" id="WP_071928425.1">
    <property type="nucleotide sequence ID" value="NZ_CP018082.1"/>
</dbReference>
<dbReference type="CDD" id="cd02440">
    <property type="entry name" value="AdoMet_MTases"/>
    <property type="match status" value="1"/>
</dbReference>
<organism evidence="7 8">
    <name type="scientific">Nocardia mangyaensis</name>
    <dbReference type="NCBI Taxonomy" id="2213200"/>
    <lineage>
        <taxon>Bacteria</taxon>
        <taxon>Bacillati</taxon>
        <taxon>Actinomycetota</taxon>
        <taxon>Actinomycetes</taxon>
        <taxon>Mycobacteriales</taxon>
        <taxon>Nocardiaceae</taxon>
        <taxon>Nocardia</taxon>
    </lineage>
</organism>
<dbReference type="PANTHER" id="PTHR43667:SF1">
    <property type="entry name" value="CYCLOPROPANE-FATTY-ACYL-PHOSPHOLIPID SYNTHASE"/>
    <property type="match status" value="1"/>
</dbReference>
<evidence type="ECO:0000256" key="5">
    <source>
        <dbReference type="ARBA" id="ARBA00023098"/>
    </source>
</evidence>
<dbReference type="GO" id="GO:0008168">
    <property type="term" value="F:methyltransferase activity"/>
    <property type="evidence" value="ECO:0007669"/>
    <property type="project" value="UniProtKB-KW"/>
</dbReference>
<evidence type="ECO:0000313" key="8">
    <source>
        <dbReference type="Proteomes" id="UP000183810"/>
    </source>
</evidence>
<evidence type="ECO:0000256" key="2">
    <source>
        <dbReference type="ARBA" id="ARBA00022603"/>
    </source>
</evidence>
<dbReference type="EMBL" id="CP018082">
    <property type="protein sequence ID" value="APE35237.1"/>
    <property type="molecule type" value="Genomic_DNA"/>
</dbReference>
<dbReference type="AlphaFoldDB" id="A0A1J0VT75"/>
<gene>
    <name evidence="7" type="ORF">BOX37_16230</name>
</gene>
<keyword evidence="8" id="KW-1185">Reference proteome</keyword>
<keyword evidence="4" id="KW-0949">S-adenosyl-L-methionine</keyword>
<proteinExistence type="inferred from homology"/>
<reference evidence="7" key="1">
    <citation type="submission" date="2016-11" db="EMBL/GenBank/DDBJ databases">
        <authorList>
            <person name="Jaros S."/>
            <person name="Januszkiewicz K."/>
            <person name="Wedrychowicz H."/>
        </authorList>
    </citation>
    <scope>NUCLEOTIDE SEQUENCE [LARGE SCALE GENOMIC DNA]</scope>
    <source>
        <strain evidence="7">Y48</strain>
    </source>
</reference>
<dbReference type="Pfam" id="PF02353">
    <property type="entry name" value="CMAS"/>
    <property type="match status" value="1"/>
</dbReference>
<protein>
    <submittedName>
        <fullName evidence="7">SAM-dependent methyltransferase</fullName>
    </submittedName>
</protein>
<dbReference type="SUPFAM" id="SSF53335">
    <property type="entry name" value="S-adenosyl-L-methionine-dependent methyltransferases"/>
    <property type="match status" value="1"/>
</dbReference>
<accession>A0A1J0VT75</accession>
<keyword evidence="5" id="KW-0443">Lipid metabolism</keyword>
<keyword evidence="3 7" id="KW-0808">Transferase</keyword>
<evidence type="ECO:0000256" key="1">
    <source>
        <dbReference type="ARBA" id="ARBA00010815"/>
    </source>
</evidence>
<dbReference type="PIRSF" id="PIRSF003085">
    <property type="entry name" value="CMAS"/>
    <property type="match status" value="1"/>
</dbReference>
<dbReference type="KEGG" id="nsl:BOX37_16230"/>
<evidence type="ECO:0000256" key="4">
    <source>
        <dbReference type="ARBA" id="ARBA00022691"/>
    </source>
</evidence>
<evidence type="ECO:0000313" key="7">
    <source>
        <dbReference type="EMBL" id="APE35237.1"/>
    </source>
</evidence>
<evidence type="ECO:0000256" key="3">
    <source>
        <dbReference type="ARBA" id="ARBA00022679"/>
    </source>
</evidence>
<dbReference type="InterPro" id="IPR003333">
    <property type="entry name" value="CMAS"/>
</dbReference>